<name>A0A2P2PTG1_RHIMU</name>
<sequence length="31" mass="3703">MYLSLILQRSCFSYSSIRHTCHNDVNLPLYQ</sequence>
<proteinExistence type="predicted"/>
<accession>A0A2P2PTG1</accession>
<protein>
    <submittedName>
        <fullName evidence="1">Uncharacterized protein</fullName>
    </submittedName>
</protein>
<dbReference type="AlphaFoldDB" id="A0A2P2PTG1"/>
<dbReference type="EMBL" id="GGEC01077528">
    <property type="protein sequence ID" value="MBX58012.1"/>
    <property type="molecule type" value="Transcribed_RNA"/>
</dbReference>
<reference evidence="1" key="1">
    <citation type="submission" date="2018-02" db="EMBL/GenBank/DDBJ databases">
        <title>Rhizophora mucronata_Transcriptome.</title>
        <authorList>
            <person name="Meera S.P."/>
            <person name="Sreeshan A."/>
            <person name="Augustine A."/>
        </authorList>
    </citation>
    <scope>NUCLEOTIDE SEQUENCE</scope>
    <source>
        <tissue evidence="1">Leaf</tissue>
    </source>
</reference>
<evidence type="ECO:0000313" key="1">
    <source>
        <dbReference type="EMBL" id="MBX58012.1"/>
    </source>
</evidence>
<organism evidence="1">
    <name type="scientific">Rhizophora mucronata</name>
    <name type="common">Asiatic mangrove</name>
    <dbReference type="NCBI Taxonomy" id="61149"/>
    <lineage>
        <taxon>Eukaryota</taxon>
        <taxon>Viridiplantae</taxon>
        <taxon>Streptophyta</taxon>
        <taxon>Embryophyta</taxon>
        <taxon>Tracheophyta</taxon>
        <taxon>Spermatophyta</taxon>
        <taxon>Magnoliopsida</taxon>
        <taxon>eudicotyledons</taxon>
        <taxon>Gunneridae</taxon>
        <taxon>Pentapetalae</taxon>
        <taxon>rosids</taxon>
        <taxon>fabids</taxon>
        <taxon>Malpighiales</taxon>
        <taxon>Rhizophoraceae</taxon>
        <taxon>Rhizophora</taxon>
    </lineage>
</organism>